<dbReference type="WBParaSite" id="EEL_0000981401-mRNA-1">
    <property type="protein sequence ID" value="EEL_0000981401-mRNA-1"/>
    <property type="gene ID" value="EEL_0000981401"/>
</dbReference>
<dbReference type="GO" id="GO:0005634">
    <property type="term" value="C:nucleus"/>
    <property type="evidence" value="ECO:0007669"/>
    <property type="project" value="TreeGrafter"/>
</dbReference>
<keyword evidence="2" id="KW-1185">Reference proteome</keyword>
<keyword evidence="1" id="KW-0472">Membrane</keyword>
<proteinExistence type="predicted"/>
<dbReference type="GO" id="GO:0003677">
    <property type="term" value="F:DNA binding"/>
    <property type="evidence" value="ECO:0007669"/>
    <property type="project" value="TreeGrafter"/>
</dbReference>
<dbReference type="PANTHER" id="PTHR23389">
    <property type="entry name" value="CHROMOSOME TRANSMISSION FIDELITY FACTOR 18"/>
    <property type="match status" value="1"/>
</dbReference>
<organism evidence="2 3">
    <name type="scientific">Elaeophora elaphi</name>
    <dbReference type="NCBI Taxonomy" id="1147741"/>
    <lineage>
        <taxon>Eukaryota</taxon>
        <taxon>Metazoa</taxon>
        <taxon>Ecdysozoa</taxon>
        <taxon>Nematoda</taxon>
        <taxon>Chromadorea</taxon>
        <taxon>Rhabditida</taxon>
        <taxon>Spirurina</taxon>
        <taxon>Spiruromorpha</taxon>
        <taxon>Filarioidea</taxon>
        <taxon>Onchocercidae</taxon>
        <taxon>Elaeophora</taxon>
    </lineage>
</organism>
<protein>
    <submittedName>
        <fullName evidence="3">ATPase_AAA_core domain-containing protein</fullName>
    </submittedName>
</protein>
<sequence length="1163" mass="132393">MATNEEAVSEQSQMHLFNDTSTFVGKNIISDKMNDSLEKAAFGSKHLRRRSSLFFKNILPMRQMTEVNDAVPDDISNFDCHSNSYEKALEEKVVTSDSKRRTSVRLQKPVYRTRSKAAMRKFEVICESPPLSLKPILLSAVNKAARRITMKAKGWNKHRRVHFHSVLNIRDITPRSGKIPGVVKMPDSPPIVKGFSTSKIAGDSTEHCIPITQPVILQDTTTNMFRNETVRFLPAISETFHCHSEKENIAEECPETNDESDSGVVNIVASDLHLSPLFFGIFFKDDDASQPEEKEIDNCMNAKKVVNYSKASNTSEMMAAVKRTKRHIEKTAVTWVRGDRLRSLSVGMKEVCSLLVDCDINENKENMNLNMSKDKKTDGIRQCNEAFAGLEHSCSSLLVIPRAGPKAKVQKWLQNIPNQWDHLIDRGDAFMSDRQEQIVSKDAMQSDNMMMEKQSSHRRSFGGSASRTDDLLFRFVSPLLKRQRSILLTYCVSDKHEKGNKRRRRSLLLQKAVRELPASKRRQTILVGSMKGNLWEGTNSFPNFSGVKNALRSQCSVSASFCSQNTGEMNDDVVFLSDQELNSASGKSLTFCEKKMRATNTVQTITNKSEAAMNISSICSDQLIDAGTNCIPKHEKKPVLMDEMDFAPFPSISNVGYAEVTSLNYDLPCGLRRNQISNTISYNNNTFQMSFRRRSFDGERSWKKKVAGANSCILLRPRSSRKKWSKHGRWKSLIEELQRNIWSEALRPLEIDELIVDGSTVRKLCDWINMWKERLQKSRNPAKSICYRLGFADVGVTSRRKRRDSDSFDSFGSDEEGEQLCNTAIIYGHCGSGKTSLLKCKLQGATHSHKFHNLLKYPEFPMTTMVNQMFFRNEKNERKMVEDSIILVDDCDVIYDKHDDGFWPALRTLCKEAHTPVVIVCEDISFVRKRLGLEMPVLIFPLIRPEVQTVSLHLQALLLISIIPFLFVLLNRNLFEYFQKLCAALNINVCSDVCCALAEQYKGDLRACINQLQFYSGEDSNNSLGMLMERLKSGEKIEFETFPKKCHLISYNVILRYDHSFEPGAVLSSTDREEEDLHAVKKNDTHVAVEVTRSVLPAIEYFPLSDVILDYMPYLCIMNRASRAKMPTSRRGQHYFDELHGDSRIDSSGTLKNTLIEYRLLTY</sequence>
<evidence type="ECO:0000256" key="1">
    <source>
        <dbReference type="SAM" id="Phobius"/>
    </source>
</evidence>
<reference evidence="3" key="1">
    <citation type="submission" date="2017-02" db="UniProtKB">
        <authorList>
            <consortium name="WormBaseParasite"/>
        </authorList>
    </citation>
    <scope>IDENTIFICATION</scope>
</reference>
<dbReference type="SUPFAM" id="SSF52540">
    <property type="entry name" value="P-loop containing nucleoside triphosphate hydrolases"/>
    <property type="match status" value="1"/>
</dbReference>
<dbReference type="Proteomes" id="UP000050640">
    <property type="component" value="Unplaced"/>
</dbReference>
<evidence type="ECO:0000313" key="2">
    <source>
        <dbReference type="Proteomes" id="UP000050640"/>
    </source>
</evidence>
<feature type="transmembrane region" description="Helical" evidence="1">
    <location>
        <begin position="952"/>
        <end position="970"/>
    </location>
</feature>
<accession>A0A0R3S4U5</accession>
<dbReference type="Gene3D" id="3.40.50.300">
    <property type="entry name" value="P-loop containing nucleotide triphosphate hydrolases"/>
    <property type="match status" value="1"/>
</dbReference>
<dbReference type="PANTHER" id="PTHR23389:SF21">
    <property type="entry name" value="ATPASE FAMILY AAA DOMAIN-CONTAINING PROTEIN 5"/>
    <property type="match status" value="1"/>
</dbReference>
<name>A0A0R3S4U5_9BILA</name>
<dbReference type="InterPro" id="IPR027417">
    <property type="entry name" value="P-loop_NTPase"/>
</dbReference>
<keyword evidence="1" id="KW-0812">Transmembrane</keyword>
<keyword evidence="1" id="KW-1133">Transmembrane helix</keyword>
<dbReference type="AlphaFoldDB" id="A0A0R3S4U5"/>
<evidence type="ECO:0000313" key="3">
    <source>
        <dbReference type="WBParaSite" id="EEL_0000981401-mRNA-1"/>
    </source>
</evidence>
<dbReference type="STRING" id="1147741.A0A0R3S4U5"/>